<dbReference type="EMBL" id="JAAAIM010000401">
    <property type="protein sequence ID" value="KAG0288576.1"/>
    <property type="molecule type" value="Genomic_DNA"/>
</dbReference>
<keyword evidence="1" id="KW-1133">Transmembrane helix</keyword>
<organism evidence="2 3">
    <name type="scientific">Linnemannia gamsii</name>
    <dbReference type="NCBI Taxonomy" id="64522"/>
    <lineage>
        <taxon>Eukaryota</taxon>
        <taxon>Fungi</taxon>
        <taxon>Fungi incertae sedis</taxon>
        <taxon>Mucoromycota</taxon>
        <taxon>Mortierellomycotina</taxon>
        <taxon>Mortierellomycetes</taxon>
        <taxon>Mortierellales</taxon>
        <taxon>Mortierellaceae</taxon>
        <taxon>Linnemannia</taxon>
    </lineage>
</organism>
<gene>
    <name evidence="2" type="ORF">BGZ96_007694</name>
</gene>
<keyword evidence="1" id="KW-0812">Transmembrane</keyword>
<accession>A0ABQ7K1Z7</accession>
<keyword evidence="1" id="KW-0472">Membrane</keyword>
<proteinExistence type="predicted"/>
<protein>
    <submittedName>
        <fullName evidence="2">Uncharacterized protein</fullName>
    </submittedName>
</protein>
<comment type="caution">
    <text evidence="2">The sequence shown here is derived from an EMBL/GenBank/DDBJ whole genome shotgun (WGS) entry which is preliminary data.</text>
</comment>
<keyword evidence="3" id="KW-1185">Reference proteome</keyword>
<evidence type="ECO:0000256" key="1">
    <source>
        <dbReference type="SAM" id="Phobius"/>
    </source>
</evidence>
<feature type="transmembrane region" description="Helical" evidence="1">
    <location>
        <begin position="73"/>
        <end position="94"/>
    </location>
</feature>
<evidence type="ECO:0000313" key="3">
    <source>
        <dbReference type="Proteomes" id="UP001194696"/>
    </source>
</evidence>
<reference evidence="2 3" key="1">
    <citation type="journal article" date="2020" name="Fungal Divers.">
        <title>Resolving the Mortierellaceae phylogeny through synthesis of multi-gene phylogenetics and phylogenomics.</title>
        <authorList>
            <person name="Vandepol N."/>
            <person name="Liber J."/>
            <person name="Desiro A."/>
            <person name="Na H."/>
            <person name="Kennedy M."/>
            <person name="Barry K."/>
            <person name="Grigoriev I.V."/>
            <person name="Miller A.N."/>
            <person name="O'Donnell K."/>
            <person name="Stajich J.E."/>
            <person name="Bonito G."/>
        </authorList>
    </citation>
    <scope>NUCLEOTIDE SEQUENCE [LARGE SCALE GENOMIC DNA]</scope>
    <source>
        <strain evidence="2 3">AD045</strain>
    </source>
</reference>
<evidence type="ECO:0000313" key="2">
    <source>
        <dbReference type="EMBL" id="KAG0288576.1"/>
    </source>
</evidence>
<sequence length="98" mass="10594">MCQNDSNGNEGVEIMALQQCSNCFRSTGQKAFLNDQFYNVTNQQVKAMKQVCEETKGGTRIPTSGAGAGIRDLIFQTSTGWCFVLAIASTMFLIPGSS</sequence>
<name>A0ABQ7K1Z7_9FUNG</name>
<dbReference type="Proteomes" id="UP001194696">
    <property type="component" value="Unassembled WGS sequence"/>
</dbReference>